<dbReference type="SMART" id="SM00710">
    <property type="entry name" value="PbH1"/>
    <property type="match status" value="8"/>
</dbReference>
<evidence type="ECO:0000313" key="6">
    <source>
        <dbReference type="EMBL" id="AMT95671.1"/>
    </source>
</evidence>
<keyword evidence="7" id="KW-1185">Reference proteome</keyword>
<dbReference type="PANTHER" id="PTHR40088:SF2">
    <property type="entry name" value="SECRETED SUGAR HYDROLASE"/>
    <property type="match status" value="1"/>
</dbReference>
<evidence type="ECO:0000256" key="4">
    <source>
        <dbReference type="SAM" id="MobiDB-lite"/>
    </source>
</evidence>
<dbReference type="InterPro" id="IPR006626">
    <property type="entry name" value="PbH1"/>
</dbReference>
<feature type="domain" description="Right handed beta helix" evidence="5">
    <location>
        <begin position="317"/>
        <end position="442"/>
    </location>
</feature>
<dbReference type="InterPro" id="IPR012334">
    <property type="entry name" value="Pectin_lyas_fold"/>
</dbReference>
<dbReference type="InterPro" id="IPR039448">
    <property type="entry name" value="Beta_helix"/>
</dbReference>
<evidence type="ECO:0000256" key="1">
    <source>
        <dbReference type="ARBA" id="ARBA00004613"/>
    </source>
</evidence>
<feature type="compositionally biased region" description="Low complexity" evidence="4">
    <location>
        <begin position="42"/>
        <end position="58"/>
    </location>
</feature>
<feature type="domain" description="Right handed beta helix" evidence="5">
    <location>
        <begin position="174"/>
        <end position="301"/>
    </location>
</feature>
<dbReference type="RefSeq" id="WP_062843475.1">
    <property type="nucleotide sequence ID" value="NZ_CP014945.1"/>
</dbReference>
<organism evidence="6 7">
    <name type="scientific">Psychrobacter alimentarius</name>
    <dbReference type="NCBI Taxonomy" id="261164"/>
    <lineage>
        <taxon>Bacteria</taxon>
        <taxon>Pseudomonadati</taxon>
        <taxon>Pseudomonadota</taxon>
        <taxon>Gammaproteobacteria</taxon>
        <taxon>Moraxellales</taxon>
        <taxon>Moraxellaceae</taxon>
        <taxon>Psychrobacter</taxon>
    </lineage>
</organism>
<sequence length="503" mass="54065">MKTRQSTLYSKIRSSMLLPIGLLASVVIVLPACGGGDSDTDSNASTPPTTSEPATPAIPNIPTPPETVPPTSNSQAFYDRSSALDDVTLDDSTRKHIYVATTGSDTATGSANSPVLTIQRAADLATAGTTVHIAAGTYKGPVYIENSGTLSQPIIFEAMPAAKVVITGTPSTDDEHLFHIEEQAYVIIRGLEFTNFWTTSDQVTPTAIYVTGSSHNILIENNYIHNLGTRVKNEYGNAHGIAVYGTQPIRDIQVNNNRVENLTLGRSEAIVLNGDVTNFEVNHNQVNNNDNIGIDIIGFEGTAETANDYARRGDIIGNTVTRNSIVGNPGYKGDNPSAGGIYVDGGRQVFIQNNTVTGNDIGIEVASEHFQKLTEEVWVEGNTVTDSSYAGLAVGGYDEQRGGVRQITLVNNTVTNNDLGKQQGGQLLLQFNIQKLSIKDNTFTSSPSRYIIVANQLDRGEVSFDNNRYLPQPSNLSLLWVLGNKTFSSSTAFENCAVLLQCK</sequence>
<dbReference type="EMBL" id="CP014945">
    <property type="protein sequence ID" value="AMT95671.1"/>
    <property type="molecule type" value="Genomic_DNA"/>
</dbReference>
<evidence type="ECO:0000256" key="2">
    <source>
        <dbReference type="ARBA" id="ARBA00022525"/>
    </source>
</evidence>
<keyword evidence="6" id="KW-0456">Lyase</keyword>
<comment type="subcellular location">
    <subcellularLocation>
        <location evidence="1">Secreted</location>
    </subcellularLocation>
</comment>
<dbReference type="SUPFAM" id="SSF51126">
    <property type="entry name" value="Pectin lyase-like"/>
    <property type="match status" value="1"/>
</dbReference>
<dbReference type="GeneID" id="33058559"/>
<dbReference type="Gene3D" id="2.160.20.10">
    <property type="entry name" value="Single-stranded right-handed beta-helix, Pectin lyase-like"/>
    <property type="match status" value="1"/>
</dbReference>
<dbReference type="InterPro" id="IPR011050">
    <property type="entry name" value="Pectin_lyase_fold/virulence"/>
</dbReference>
<accession>A0ABM5ZU80</accession>
<reference evidence="6 7" key="1">
    <citation type="submission" date="2016-03" db="EMBL/GenBank/DDBJ databases">
        <title>Genome sequencing of Psychrobacter alimentarius PAMC 27889.</title>
        <authorList>
            <person name="Lee J."/>
            <person name="Kim O.-S."/>
        </authorList>
    </citation>
    <scope>NUCLEOTIDE SEQUENCE [LARGE SCALE GENOMIC DNA]</scope>
    <source>
        <strain evidence="6 7">PAMC 27889</strain>
    </source>
</reference>
<gene>
    <name evidence="6" type="ORF">A3K91_0032</name>
</gene>
<proteinExistence type="predicted"/>
<name>A0ABM5ZU80_9GAMM</name>
<protein>
    <submittedName>
        <fullName evidence="6">Polysaccharide lyase family 9</fullName>
    </submittedName>
</protein>
<dbReference type="InterPro" id="IPR052052">
    <property type="entry name" value="Polysaccharide_Lyase_9"/>
</dbReference>
<dbReference type="Proteomes" id="UP000076104">
    <property type="component" value="Chromosome"/>
</dbReference>
<evidence type="ECO:0000313" key="7">
    <source>
        <dbReference type="Proteomes" id="UP000076104"/>
    </source>
</evidence>
<feature type="region of interest" description="Disordered" evidence="4">
    <location>
        <begin position="37"/>
        <end position="76"/>
    </location>
</feature>
<dbReference type="GO" id="GO:0016829">
    <property type="term" value="F:lyase activity"/>
    <property type="evidence" value="ECO:0007669"/>
    <property type="project" value="UniProtKB-KW"/>
</dbReference>
<keyword evidence="2" id="KW-0964">Secreted</keyword>
<feature type="compositionally biased region" description="Pro residues" evidence="4">
    <location>
        <begin position="59"/>
        <end position="68"/>
    </location>
</feature>
<dbReference type="Pfam" id="PF13229">
    <property type="entry name" value="Beta_helix"/>
    <property type="match status" value="2"/>
</dbReference>
<evidence type="ECO:0000256" key="3">
    <source>
        <dbReference type="ARBA" id="ARBA00022729"/>
    </source>
</evidence>
<dbReference type="PANTHER" id="PTHR40088">
    <property type="entry name" value="PECTATE LYASE (EUROFUNG)"/>
    <property type="match status" value="1"/>
</dbReference>
<keyword evidence="3" id="KW-0732">Signal</keyword>
<evidence type="ECO:0000259" key="5">
    <source>
        <dbReference type="Pfam" id="PF13229"/>
    </source>
</evidence>